<dbReference type="EMBL" id="BANX01000025">
    <property type="protein sequence ID" value="GAC69451.1"/>
    <property type="molecule type" value="Genomic_DNA"/>
</dbReference>
<dbReference type="RefSeq" id="WP_007622534.1">
    <property type="nucleotide sequence ID" value="NZ_BANX01000025.1"/>
</dbReference>
<sequence>MTKLVDWVPDSQRMLVFAQRWVPFGGGSADDIFTEFGVTERVFFLRLRHLTRSLAPSAIDDVTRRSLERICSARLDTGAVRARTM</sequence>
<name>M0QME6_9ACTN</name>
<keyword evidence="2" id="KW-1185">Reference proteome</keyword>
<accession>M0QME6</accession>
<evidence type="ECO:0000313" key="2">
    <source>
        <dbReference type="Proteomes" id="UP000011666"/>
    </source>
</evidence>
<dbReference type="Proteomes" id="UP000011666">
    <property type="component" value="Unassembled WGS sequence"/>
</dbReference>
<proteinExistence type="predicted"/>
<comment type="caution">
    <text evidence="1">The sequence shown here is derived from an EMBL/GenBank/DDBJ whole genome shotgun (WGS) entry which is preliminary data.</text>
</comment>
<dbReference type="OrthoDB" id="4381177at2"/>
<dbReference type="AlphaFoldDB" id="M0QME6"/>
<dbReference type="eggNOG" id="ENOG502ZMR1">
    <property type="taxonomic scope" value="Bacteria"/>
</dbReference>
<evidence type="ECO:0008006" key="3">
    <source>
        <dbReference type="Google" id="ProtNLM"/>
    </source>
</evidence>
<organism evidence="1 2">
    <name type="scientific">Gordonia soli NBRC 108243</name>
    <dbReference type="NCBI Taxonomy" id="1223545"/>
    <lineage>
        <taxon>Bacteria</taxon>
        <taxon>Bacillati</taxon>
        <taxon>Actinomycetota</taxon>
        <taxon>Actinomycetes</taxon>
        <taxon>Mycobacteriales</taxon>
        <taxon>Gordoniaceae</taxon>
        <taxon>Gordonia</taxon>
    </lineage>
</organism>
<gene>
    <name evidence="1" type="ORF">GS4_25_00210</name>
</gene>
<reference evidence="1 2" key="1">
    <citation type="submission" date="2013-01" db="EMBL/GenBank/DDBJ databases">
        <title>Whole genome shotgun sequence of Gordonia soli NBRC 108243.</title>
        <authorList>
            <person name="Isaki-Nakamura S."/>
            <person name="Hosoyama A."/>
            <person name="Tsuchikane K."/>
            <person name="Ando Y."/>
            <person name="Baba S."/>
            <person name="Ohji S."/>
            <person name="Hamada M."/>
            <person name="Tamura T."/>
            <person name="Yamazoe A."/>
            <person name="Yamazaki S."/>
            <person name="Fujita N."/>
        </authorList>
    </citation>
    <scope>NUCLEOTIDE SEQUENCE [LARGE SCALE GENOMIC DNA]</scope>
    <source>
        <strain evidence="1 2">NBRC 108243</strain>
    </source>
</reference>
<protein>
    <recommendedName>
        <fullName evidence="3">DUF3263 domain-containing protein</fullName>
    </recommendedName>
</protein>
<evidence type="ECO:0000313" key="1">
    <source>
        <dbReference type="EMBL" id="GAC69451.1"/>
    </source>
</evidence>